<accession>H0E997</accession>
<protein>
    <submittedName>
        <fullName evidence="6">LrgA-associated membrane protein LrgB</fullName>
    </submittedName>
</protein>
<gene>
    <name evidence="6" type="ORF">PAI11_34140</name>
</gene>
<evidence type="ECO:0000256" key="4">
    <source>
        <dbReference type="ARBA" id="ARBA00023136"/>
    </source>
</evidence>
<evidence type="ECO:0000313" key="6">
    <source>
        <dbReference type="EMBL" id="EHN09736.1"/>
    </source>
</evidence>
<evidence type="ECO:0000256" key="1">
    <source>
        <dbReference type="ARBA" id="ARBA00004141"/>
    </source>
</evidence>
<dbReference type="PATRIC" id="fig|1097667.3.peg.3385"/>
<comment type="caution">
    <text evidence="6">The sequence shown here is derived from an EMBL/GenBank/DDBJ whole genome shotgun (WGS) entry which is preliminary data.</text>
</comment>
<dbReference type="PANTHER" id="PTHR30249">
    <property type="entry name" value="PUTATIVE SEROTONIN TRANSPORTER"/>
    <property type="match status" value="1"/>
</dbReference>
<dbReference type="Proteomes" id="UP000005143">
    <property type="component" value="Unassembled WGS sequence"/>
</dbReference>
<reference evidence="6 7" key="1">
    <citation type="journal article" date="2013" name="Biodegradation">
        <title>Quantitative proteomic analysis of ibuprofen-degrading Patulibacter sp. strain I11.</title>
        <authorList>
            <person name="Almeida B."/>
            <person name="Kjeldal H."/>
            <person name="Lolas I."/>
            <person name="Knudsen A.D."/>
            <person name="Carvalho G."/>
            <person name="Nielsen K.L."/>
            <person name="Barreto Crespo M.T."/>
            <person name="Stensballe A."/>
            <person name="Nielsen J.L."/>
        </authorList>
    </citation>
    <scope>NUCLEOTIDE SEQUENCE [LARGE SCALE GENOMIC DNA]</scope>
    <source>
        <strain evidence="6 7">I11</strain>
    </source>
</reference>
<dbReference type="GO" id="GO:0016020">
    <property type="term" value="C:membrane"/>
    <property type="evidence" value="ECO:0007669"/>
    <property type="project" value="UniProtKB-SubCell"/>
</dbReference>
<keyword evidence="4 5" id="KW-0472">Membrane</keyword>
<proteinExistence type="predicted"/>
<sequence length="221" mass="22348">MAELWIAVTLAAFGGGLALQRRLRTPAVQPPLVAIVALVVVLLVTGVPYDDYASSTHLLSALLGPGVVALAVPLHRERQTLLRHGRPLLLAAACGTASAVAVGWGAGSLLHLSPPWELAVTSRSATSPISIALADQLHGAPALSAVISILAGLVGAVAGPAWLDLIRVRAPVARGLAQGIASHGLGTARILQEGHRTGAAAAVGMGVGGLIVAVVLPLVWR</sequence>
<feature type="transmembrane region" description="Helical" evidence="5">
    <location>
        <begin position="31"/>
        <end position="49"/>
    </location>
</feature>
<dbReference type="Pfam" id="PF04172">
    <property type="entry name" value="LrgB"/>
    <property type="match status" value="1"/>
</dbReference>
<evidence type="ECO:0000256" key="2">
    <source>
        <dbReference type="ARBA" id="ARBA00022692"/>
    </source>
</evidence>
<feature type="transmembrane region" description="Helical" evidence="5">
    <location>
        <begin position="142"/>
        <end position="163"/>
    </location>
</feature>
<name>H0E997_9ACTN</name>
<keyword evidence="3 5" id="KW-1133">Transmembrane helix</keyword>
<dbReference type="PANTHER" id="PTHR30249:SF0">
    <property type="entry name" value="PLASTIDAL GLYCOLATE_GLYCERATE TRANSLOCATOR 1, CHLOROPLASTIC"/>
    <property type="match status" value="1"/>
</dbReference>
<dbReference type="OrthoDB" id="9811701at2"/>
<evidence type="ECO:0000313" key="7">
    <source>
        <dbReference type="Proteomes" id="UP000005143"/>
    </source>
</evidence>
<comment type="subcellular location">
    <subcellularLocation>
        <location evidence="1">Membrane</location>
        <topology evidence="1">Multi-pass membrane protein</topology>
    </subcellularLocation>
</comment>
<feature type="transmembrane region" description="Helical" evidence="5">
    <location>
        <begin position="55"/>
        <end position="75"/>
    </location>
</feature>
<dbReference type="AlphaFoldDB" id="H0E997"/>
<dbReference type="RefSeq" id="WP_007577489.1">
    <property type="nucleotide sequence ID" value="NZ_AGUD01000255.1"/>
</dbReference>
<keyword evidence="2 5" id="KW-0812">Transmembrane</keyword>
<feature type="transmembrane region" description="Helical" evidence="5">
    <location>
        <begin position="87"/>
        <end position="106"/>
    </location>
</feature>
<evidence type="ECO:0000256" key="5">
    <source>
        <dbReference type="SAM" id="Phobius"/>
    </source>
</evidence>
<evidence type="ECO:0000256" key="3">
    <source>
        <dbReference type="ARBA" id="ARBA00022989"/>
    </source>
</evidence>
<dbReference type="EMBL" id="AGUD01000255">
    <property type="protein sequence ID" value="EHN09736.1"/>
    <property type="molecule type" value="Genomic_DNA"/>
</dbReference>
<organism evidence="6 7">
    <name type="scientific">Patulibacter medicamentivorans</name>
    <dbReference type="NCBI Taxonomy" id="1097667"/>
    <lineage>
        <taxon>Bacteria</taxon>
        <taxon>Bacillati</taxon>
        <taxon>Actinomycetota</taxon>
        <taxon>Thermoleophilia</taxon>
        <taxon>Solirubrobacterales</taxon>
        <taxon>Patulibacteraceae</taxon>
        <taxon>Patulibacter</taxon>
    </lineage>
</organism>
<feature type="transmembrane region" description="Helical" evidence="5">
    <location>
        <begin position="199"/>
        <end position="220"/>
    </location>
</feature>
<dbReference type="InterPro" id="IPR007300">
    <property type="entry name" value="CidB/LrgB"/>
</dbReference>
<keyword evidence="7" id="KW-1185">Reference proteome</keyword>